<reference evidence="1 2" key="1">
    <citation type="journal article" date="2018" name="Science">
        <title>The opium poppy genome and morphinan production.</title>
        <authorList>
            <person name="Guo L."/>
            <person name="Winzer T."/>
            <person name="Yang X."/>
            <person name="Li Y."/>
            <person name="Ning Z."/>
            <person name="He Z."/>
            <person name="Teodor R."/>
            <person name="Lu Y."/>
            <person name="Bowser T.A."/>
            <person name="Graham I.A."/>
            <person name="Ye K."/>
        </authorList>
    </citation>
    <scope>NUCLEOTIDE SEQUENCE [LARGE SCALE GENOMIC DNA]</scope>
    <source>
        <strain evidence="2">cv. HN1</strain>
        <tissue evidence="1">Leaves</tissue>
    </source>
</reference>
<protein>
    <submittedName>
        <fullName evidence="1">Uncharacterized protein</fullName>
    </submittedName>
</protein>
<accession>A0A4Y7KIT6</accession>
<name>A0A4Y7KIT6_PAPSO</name>
<sequence>MFGFFGNVVVVVRVRIQRLLEILMFFKLKFRSNRQQSPGLKSSAHYSLFHQSPLTARHLSVITTDDRTMRLHFDSEIAEALAIIASMG</sequence>
<proteinExistence type="predicted"/>
<evidence type="ECO:0000313" key="1">
    <source>
        <dbReference type="EMBL" id="RZC72776.1"/>
    </source>
</evidence>
<dbReference type="Proteomes" id="UP000316621">
    <property type="component" value="Chromosome 8"/>
</dbReference>
<gene>
    <name evidence="1" type="ORF">C5167_048254</name>
</gene>
<dbReference type="Gramene" id="RZC72776">
    <property type="protein sequence ID" value="RZC72776"/>
    <property type="gene ID" value="C5167_048254"/>
</dbReference>
<dbReference type="EMBL" id="CM010722">
    <property type="protein sequence ID" value="RZC72776.1"/>
    <property type="molecule type" value="Genomic_DNA"/>
</dbReference>
<organism evidence="1 2">
    <name type="scientific">Papaver somniferum</name>
    <name type="common">Opium poppy</name>
    <dbReference type="NCBI Taxonomy" id="3469"/>
    <lineage>
        <taxon>Eukaryota</taxon>
        <taxon>Viridiplantae</taxon>
        <taxon>Streptophyta</taxon>
        <taxon>Embryophyta</taxon>
        <taxon>Tracheophyta</taxon>
        <taxon>Spermatophyta</taxon>
        <taxon>Magnoliopsida</taxon>
        <taxon>Ranunculales</taxon>
        <taxon>Papaveraceae</taxon>
        <taxon>Papaveroideae</taxon>
        <taxon>Papaver</taxon>
    </lineage>
</organism>
<dbReference type="AlphaFoldDB" id="A0A4Y7KIT6"/>
<evidence type="ECO:0000313" key="2">
    <source>
        <dbReference type="Proteomes" id="UP000316621"/>
    </source>
</evidence>
<keyword evidence="2" id="KW-1185">Reference proteome</keyword>